<evidence type="ECO:0000313" key="4">
    <source>
        <dbReference type="Proteomes" id="UP000634660"/>
    </source>
</evidence>
<evidence type="ECO:0000256" key="2">
    <source>
        <dbReference type="SAM" id="Phobius"/>
    </source>
</evidence>
<reference evidence="3" key="1">
    <citation type="journal article" date="2014" name="Int. J. Syst. Evol. Microbiol.">
        <title>Complete genome sequence of Corynebacterium casei LMG S-19264T (=DSM 44701T), isolated from a smear-ripened cheese.</title>
        <authorList>
            <consortium name="US DOE Joint Genome Institute (JGI-PGF)"/>
            <person name="Walter F."/>
            <person name="Albersmeier A."/>
            <person name="Kalinowski J."/>
            <person name="Ruckert C."/>
        </authorList>
    </citation>
    <scope>NUCLEOTIDE SEQUENCE</scope>
    <source>
        <strain evidence="3">JCM 4834</strain>
    </source>
</reference>
<feature type="region of interest" description="Disordered" evidence="1">
    <location>
        <begin position="1"/>
        <end position="49"/>
    </location>
</feature>
<gene>
    <name evidence="3" type="ORF">GCM10010371_08660</name>
</gene>
<evidence type="ECO:0000313" key="3">
    <source>
        <dbReference type="EMBL" id="GGZ51218.1"/>
    </source>
</evidence>
<feature type="transmembrane region" description="Helical" evidence="2">
    <location>
        <begin position="56"/>
        <end position="77"/>
    </location>
</feature>
<feature type="region of interest" description="Disordered" evidence="1">
    <location>
        <begin position="83"/>
        <end position="112"/>
    </location>
</feature>
<reference evidence="3" key="2">
    <citation type="submission" date="2020-09" db="EMBL/GenBank/DDBJ databases">
        <authorList>
            <person name="Sun Q."/>
            <person name="Ohkuma M."/>
        </authorList>
    </citation>
    <scope>NUCLEOTIDE SEQUENCE</scope>
    <source>
        <strain evidence="3">JCM 4834</strain>
    </source>
</reference>
<proteinExistence type="predicted"/>
<keyword evidence="2" id="KW-1133">Transmembrane helix</keyword>
<dbReference type="AlphaFoldDB" id="A0A918QKR3"/>
<sequence length="286" mass="30913">MEHEQTSPEQRKEGEVGPASDAPDPMRAVEAPETAVAPETTAAPEVPGRRHRGRTALLIAAAAALGVLAGTATGYAVQYDRPPTPLPPLAQPSMTAPKPLARDEASSTRSVNANRWHKSDEDLATMLIEAPGGAKTAFSGSLSPDAYAADFYNHPGAGLRSLLRDDVRRIASVKWAEDDQNFVDVYLLQFRTRGGADSFQRGQSSYMPDKDHAGNDGMAVPGVPAAFGRAWVDSEQHAKPGYLPVRDARALLRRGDILIDIHYTNNRGKVDKNAVLDLAKRQMERL</sequence>
<feature type="compositionally biased region" description="Low complexity" evidence="1">
    <location>
        <begin position="28"/>
        <end position="46"/>
    </location>
</feature>
<evidence type="ECO:0000256" key="1">
    <source>
        <dbReference type="SAM" id="MobiDB-lite"/>
    </source>
</evidence>
<accession>A0A918QKR3</accession>
<feature type="compositionally biased region" description="Basic and acidic residues" evidence="1">
    <location>
        <begin position="1"/>
        <end position="15"/>
    </location>
</feature>
<name>A0A918QKR3_9ACTN</name>
<dbReference type="EMBL" id="BMVX01000002">
    <property type="protein sequence ID" value="GGZ51218.1"/>
    <property type="molecule type" value="Genomic_DNA"/>
</dbReference>
<keyword evidence="2" id="KW-0472">Membrane</keyword>
<organism evidence="3 4">
    <name type="scientific">Streptomyces subrutilus</name>
    <dbReference type="NCBI Taxonomy" id="36818"/>
    <lineage>
        <taxon>Bacteria</taxon>
        <taxon>Bacillati</taxon>
        <taxon>Actinomycetota</taxon>
        <taxon>Actinomycetes</taxon>
        <taxon>Kitasatosporales</taxon>
        <taxon>Streptomycetaceae</taxon>
        <taxon>Streptomyces</taxon>
    </lineage>
</organism>
<comment type="caution">
    <text evidence="3">The sequence shown here is derived from an EMBL/GenBank/DDBJ whole genome shotgun (WGS) entry which is preliminary data.</text>
</comment>
<dbReference type="Proteomes" id="UP000634660">
    <property type="component" value="Unassembled WGS sequence"/>
</dbReference>
<keyword evidence="2" id="KW-0812">Transmembrane</keyword>
<protein>
    <submittedName>
        <fullName evidence="3">Uncharacterized protein</fullName>
    </submittedName>
</protein>